<gene>
    <name evidence="1" type="ORF">GGR38_000004</name>
</gene>
<protein>
    <submittedName>
        <fullName evidence="1">Uncharacterized protein</fullName>
    </submittedName>
</protein>
<name>A0A7W6CKG9_9SPHN</name>
<sequence length="77" mass="8862">MASNRSTDTAGQCNIIRLPTAARRKVKQVGTVENRKARMALHRIPKERFLYPPVREGSIFRRILSSDLTKVILRRDT</sequence>
<organism evidence="1 2">
    <name type="scientific">Novosphingobium sediminicola</name>
    <dbReference type="NCBI Taxonomy" id="563162"/>
    <lineage>
        <taxon>Bacteria</taxon>
        <taxon>Pseudomonadati</taxon>
        <taxon>Pseudomonadota</taxon>
        <taxon>Alphaproteobacteria</taxon>
        <taxon>Sphingomonadales</taxon>
        <taxon>Sphingomonadaceae</taxon>
        <taxon>Novosphingobium</taxon>
    </lineage>
</organism>
<evidence type="ECO:0000313" key="1">
    <source>
        <dbReference type="EMBL" id="MBB3953092.1"/>
    </source>
</evidence>
<dbReference type="Proteomes" id="UP000548867">
    <property type="component" value="Unassembled WGS sequence"/>
</dbReference>
<dbReference type="EMBL" id="JACIDX010000001">
    <property type="protein sequence ID" value="MBB3953092.1"/>
    <property type="molecule type" value="Genomic_DNA"/>
</dbReference>
<dbReference type="AlphaFoldDB" id="A0A7W6CKG9"/>
<dbReference type="RefSeq" id="WP_183621517.1">
    <property type="nucleotide sequence ID" value="NZ_JACIDX010000001.1"/>
</dbReference>
<evidence type="ECO:0000313" key="2">
    <source>
        <dbReference type="Proteomes" id="UP000548867"/>
    </source>
</evidence>
<reference evidence="1 2" key="1">
    <citation type="submission" date="2020-08" db="EMBL/GenBank/DDBJ databases">
        <title>Genomic Encyclopedia of Type Strains, Phase IV (KMG-IV): sequencing the most valuable type-strain genomes for metagenomic binning, comparative biology and taxonomic classification.</title>
        <authorList>
            <person name="Goeker M."/>
        </authorList>
    </citation>
    <scope>NUCLEOTIDE SEQUENCE [LARGE SCALE GENOMIC DNA]</scope>
    <source>
        <strain evidence="1 2">DSM 27057</strain>
    </source>
</reference>
<proteinExistence type="predicted"/>
<keyword evidence="2" id="KW-1185">Reference proteome</keyword>
<accession>A0A7W6CKG9</accession>
<comment type="caution">
    <text evidence="1">The sequence shown here is derived from an EMBL/GenBank/DDBJ whole genome shotgun (WGS) entry which is preliminary data.</text>
</comment>